<dbReference type="InterPro" id="IPR035979">
    <property type="entry name" value="RBD_domain_sf"/>
</dbReference>
<protein>
    <recommendedName>
        <fullName evidence="4">RRM domain-containing protein</fullName>
    </recommendedName>
</protein>
<evidence type="ECO:0000313" key="6">
    <source>
        <dbReference type="Proteomes" id="UP000719412"/>
    </source>
</evidence>
<dbReference type="Pfam" id="PF00076">
    <property type="entry name" value="RRM_1"/>
    <property type="match status" value="1"/>
</dbReference>
<feature type="region of interest" description="Disordered" evidence="3">
    <location>
        <begin position="199"/>
        <end position="226"/>
    </location>
</feature>
<feature type="domain" description="RRM" evidence="4">
    <location>
        <begin position="24"/>
        <end position="74"/>
    </location>
</feature>
<sequence length="226" mass="24967">MLIPTSPTMHSGSGAQPRANRDVIKLFVGQIPRHLEEDDLRPMFEEFGKIYEFTVLKDKYTGMHKVGLLGFVGFVVNSLNRPTDGATVHGQKSASGKVRPKKSYFLSAWEVEKKICDKGIGSSKSTLIPVAFGISRCVRCVWVHASPCRGACAWRLRRGGEHPRGRTAPPVLDSRRRSHLTSATFSSVCWHEAVKSDLTDPRTARAHVSQTVPKTKPDRSSEAANT</sequence>
<name>A0A8J6LF76_TENMO</name>
<feature type="compositionally biased region" description="Basic and acidic residues" evidence="3">
    <location>
        <begin position="215"/>
        <end position="226"/>
    </location>
</feature>
<dbReference type="AlphaFoldDB" id="A0A8J6LF76"/>
<dbReference type="InterPro" id="IPR012677">
    <property type="entry name" value="Nucleotide-bd_a/b_plait_sf"/>
</dbReference>
<dbReference type="Proteomes" id="UP000719412">
    <property type="component" value="Unassembled WGS sequence"/>
</dbReference>
<dbReference type="SMART" id="SM00360">
    <property type="entry name" value="RRM"/>
    <property type="match status" value="1"/>
</dbReference>
<reference evidence="5" key="1">
    <citation type="journal article" date="2020" name="J Insects Food Feed">
        <title>The yellow mealworm (Tenebrio molitor) genome: a resource for the emerging insects as food and feed industry.</title>
        <authorList>
            <person name="Eriksson T."/>
            <person name="Andere A."/>
            <person name="Kelstrup H."/>
            <person name="Emery V."/>
            <person name="Picard C."/>
        </authorList>
    </citation>
    <scope>NUCLEOTIDE SEQUENCE</scope>
    <source>
        <strain evidence="5">Stoneville</strain>
        <tissue evidence="5">Whole head</tissue>
    </source>
</reference>
<dbReference type="EMBL" id="JABDTM020027476">
    <property type="protein sequence ID" value="KAH0810456.1"/>
    <property type="molecule type" value="Genomic_DNA"/>
</dbReference>
<dbReference type="GO" id="GO:0003723">
    <property type="term" value="F:RNA binding"/>
    <property type="evidence" value="ECO:0007669"/>
    <property type="project" value="UniProtKB-UniRule"/>
</dbReference>
<organism evidence="5 6">
    <name type="scientific">Tenebrio molitor</name>
    <name type="common">Yellow mealworm beetle</name>
    <dbReference type="NCBI Taxonomy" id="7067"/>
    <lineage>
        <taxon>Eukaryota</taxon>
        <taxon>Metazoa</taxon>
        <taxon>Ecdysozoa</taxon>
        <taxon>Arthropoda</taxon>
        <taxon>Hexapoda</taxon>
        <taxon>Insecta</taxon>
        <taxon>Pterygota</taxon>
        <taxon>Neoptera</taxon>
        <taxon>Endopterygota</taxon>
        <taxon>Coleoptera</taxon>
        <taxon>Polyphaga</taxon>
        <taxon>Cucujiformia</taxon>
        <taxon>Tenebrionidae</taxon>
        <taxon>Tenebrio</taxon>
    </lineage>
</organism>
<evidence type="ECO:0000256" key="3">
    <source>
        <dbReference type="SAM" id="MobiDB-lite"/>
    </source>
</evidence>
<dbReference type="PROSITE" id="PS50102">
    <property type="entry name" value="RRM"/>
    <property type="match status" value="1"/>
</dbReference>
<dbReference type="Gene3D" id="3.30.70.330">
    <property type="match status" value="1"/>
</dbReference>
<keyword evidence="1 2" id="KW-0694">RNA-binding</keyword>
<evidence type="ECO:0000313" key="5">
    <source>
        <dbReference type="EMBL" id="KAH0810456.1"/>
    </source>
</evidence>
<keyword evidence="6" id="KW-1185">Reference proteome</keyword>
<evidence type="ECO:0000256" key="2">
    <source>
        <dbReference type="PROSITE-ProRule" id="PRU00176"/>
    </source>
</evidence>
<reference evidence="5" key="2">
    <citation type="submission" date="2021-08" db="EMBL/GenBank/DDBJ databases">
        <authorList>
            <person name="Eriksson T."/>
        </authorList>
    </citation>
    <scope>NUCLEOTIDE SEQUENCE</scope>
    <source>
        <strain evidence="5">Stoneville</strain>
        <tissue evidence="5">Whole head</tissue>
    </source>
</reference>
<gene>
    <name evidence="5" type="ORF">GEV33_012336</name>
</gene>
<proteinExistence type="predicted"/>
<accession>A0A8J6LF76</accession>
<comment type="caution">
    <text evidence="5">The sequence shown here is derived from an EMBL/GenBank/DDBJ whole genome shotgun (WGS) entry which is preliminary data.</text>
</comment>
<evidence type="ECO:0000259" key="4">
    <source>
        <dbReference type="PROSITE" id="PS50102"/>
    </source>
</evidence>
<evidence type="ECO:0000256" key="1">
    <source>
        <dbReference type="ARBA" id="ARBA00022884"/>
    </source>
</evidence>
<dbReference type="SUPFAM" id="SSF54928">
    <property type="entry name" value="RNA-binding domain, RBD"/>
    <property type="match status" value="1"/>
</dbReference>
<dbReference type="InterPro" id="IPR000504">
    <property type="entry name" value="RRM_dom"/>
</dbReference>